<dbReference type="Proteomes" id="UP000008068">
    <property type="component" value="Unassembled WGS sequence"/>
</dbReference>
<keyword evidence="3" id="KW-1185">Reference proteome</keyword>
<dbReference type="HOGENOM" id="CLU_2388137_0_0_1"/>
<proteinExistence type="predicted"/>
<name>G0MJQ3_CAEBE</name>
<dbReference type="EMBL" id="GL379797">
    <property type="protein sequence ID" value="EGT32332.1"/>
    <property type="molecule type" value="Genomic_DNA"/>
</dbReference>
<sequence>MNRWHFSCFSFFFIVSSIIIGKLENSQSFQVFLCIILCLNRKTLRRLNNNSGNRQSDNGVYYIGSTGYEMGPVHSGGGDHCGGDSGGGCDGGGE</sequence>
<feature type="signal peptide" evidence="1">
    <location>
        <begin position="1"/>
        <end position="28"/>
    </location>
</feature>
<gene>
    <name evidence="2" type="ORF">CAEBREN_14241</name>
</gene>
<keyword evidence="1" id="KW-0732">Signal</keyword>
<organism evidence="3">
    <name type="scientific">Caenorhabditis brenneri</name>
    <name type="common">Nematode worm</name>
    <dbReference type="NCBI Taxonomy" id="135651"/>
    <lineage>
        <taxon>Eukaryota</taxon>
        <taxon>Metazoa</taxon>
        <taxon>Ecdysozoa</taxon>
        <taxon>Nematoda</taxon>
        <taxon>Chromadorea</taxon>
        <taxon>Rhabditida</taxon>
        <taxon>Rhabditina</taxon>
        <taxon>Rhabditomorpha</taxon>
        <taxon>Rhabditoidea</taxon>
        <taxon>Rhabditidae</taxon>
        <taxon>Peloderinae</taxon>
        <taxon>Caenorhabditis</taxon>
    </lineage>
</organism>
<dbReference type="InParanoid" id="G0MJQ3"/>
<protein>
    <submittedName>
        <fullName evidence="2">Uncharacterized protein</fullName>
    </submittedName>
</protein>
<evidence type="ECO:0000313" key="3">
    <source>
        <dbReference type="Proteomes" id="UP000008068"/>
    </source>
</evidence>
<reference evidence="3" key="1">
    <citation type="submission" date="2011-07" db="EMBL/GenBank/DDBJ databases">
        <authorList>
            <consortium name="Caenorhabditis brenneri Sequencing and Analysis Consortium"/>
            <person name="Wilson R.K."/>
        </authorList>
    </citation>
    <scope>NUCLEOTIDE SEQUENCE [LARGE SCALE GENOMIC DNA]</scope>
    <source>
        <strain evidence="3">PB2801</strain>
    </source>
</reference>
<feature type="chain" id="PRO_5003403629" evidence="1">
    <location>
        <begin position="29"/>
        <end position="94"/>
    </location>
</feature>
<evidence type="ECO:0000313" key="2">
    <source>
        <dbReference type="EMBL" id="EGT32332.1"/>
    </source>
</evidence>
<accession>G0MJQ3</accession>
<dbReference type="AlphaFoldDB" id="G0MJQ3"/>
<evidence type="ECO:0000256" key="1">
    <source>
        <dbReference type="SAM" id="SignalP"/>
    </source>
</evidence>